<feature type="compositionally biased region" description="Polar residues" evidence="1">
    <location>
        <begin position="20"/>
        <end position="33"/>
    </location>
</feature>
<name>A0A9W6UFF1_9STRA</name>
<protein>
    <submittedName>
        <fullName evidence="2">Unnamed protein product</fullName>
    </submittedName>
</protein>
<dbReference type="Proteomes" id="UP001165083">
    <property type="component" value="Unassembled WGS sequence"/>
</dbReference>
<organism evidence="2 3">
    <name type="scientific">Phytophthora lilii</name>
    <dbReference type="NCBI Taxonomy" id="2077276"/>
    <lineage>
        <taxon>Eukaryota</taxon>
        <taxon>Sar</taxon>
        <taxon>Stramenopiles</taxon>
        <taxon>Oomycota</taxon>
        <taxon>Peronosporomycetes</taxon>
        <taxon>Peronosporales</taxon>
        <taxon>Peronosporaceae</taxon>
        <taxon>Phytophthora</taxon>
    </lineage>
</organism>
<comment type="caution">
    <text evidence="2">The sequence shown here is derived from an EMBL/GenBank/DDBJ whole genome shotgun (WGS) entry which is preliminary data.</text>
</comment>
<accession>A0A9W6UFF1</accession>
<proteinExistence type="predicted"/>
<gene>
    <name evidence="2" type="ORF">Plil01_001351900</name>
</gene>
<feature type="region of interest" description="Disordered" evidence="1">
    <location>
        <begin position="20"/>
        <end position="94"/>
    </location>
</feature>
<evidence type="ECO:0000313" key="3">
    <source>
        <dbReference type="Proteomes" id="UP001165083"/>
    </source>
</evidence>
<feature type="compositionally biased region" description="Polar residues" evidence="1">
    <location>
        <begin position="42"/>
        <end position="58"/>
    </location>
</feature>
<dbReference type="AlphaFoldDB" id="A0A9W6UFF1"/>
<sequence>MYEGASWATDISNGITTVAKKSTELTQTDSSESAEALRKTLSDANAQTNPETHPTTSDVGVDNSARMVDASVDVRPSTTDTETNTTKSDNLDTEEQVSSREWIKCFYKNIPTELLSEFNVFERKQVVKTRATESKIRDIWYEGESQSIDEVGSMRDEENRTRTVMRLGKKRSGHELKELDVVLKDRRLPNITFDKKITATTSDDERSRFKMLWIISKNMEMLESNGLIKSIIPVFKDKYKSDKSSLEQYVWVKDGSVDVFGKESNLNHTTALKKIEWQSTLREF</sequence>
<reference evidence="2" key="1">
    <citation type="submission" date="2023-04" db="EMBL/GenBank/DDBJ databases">
        <title>Phytophthora lilii NBRC 32176.</title>
        <authorList>
            <person name="Ichikawa N."/>
            <person name="Sato H."/>
            <person name="Tonouchi N."/>
        </authorList>
    </citation>
    <scope>NUCLEOTIDE SEQUENCE</scope>
    <source>
        <strain evidence="2">NBRC 32176</strain>
    </source>
</reference>
<evidence type="ECO:0000313" key="2">
    <source>
        <dbReference type="EMBL" id="GMF31617.1"/>
    </source>
</evidence>
<keyword evidence="3" id="KW-1185">Reference proteome</keyword>
<evidence type="ECO:0000256" key="1">
    <source>
        <dbReference type="SAM" id="MobiDB-lite"/>
    </source>
</evidence>
<dbReference type="EMBL" id="BSXW01000919">
    <property type="protein sequence ID" value="GMF31617.1"/>
    <property type="molecule type" value="Genomic_DNA"/>
</dbReference>